<reference evidence="2" key="1">
    <citation type="submission" date="2022-05" db="EMBL/GenBank/DDBJ databases">
        <title>Description of a novel species of Leclercia; Leclercia tamurae and the Proposal for a Novel Genus Silvania gen. nov. Containing Two Novel Species Silvania hatchlandensis sp. nov. and Silvania confinis sp. nov. Isolated from the Rhizosphere of Oak.</title>
        <authorList>
            <person name="Maddock D.W."/>
            <person name="Brady C.L."/>
            <person name="Denman S."/>
            <person name="Arnold D."/>
        </authorList>
    </citation>
    <scope>NUCLEOTIDE SEQUENCE</scope>
    <source>
        <strain evidence="2">H4N4</strain>
    </source>
</reference>
<evidence type="ECO:0000256" key="1">
    <source>
        <dbReference type="SAM" id="SignalP"/>
    </source>
</evidence>
<accession>A0A9J6QJN0</accession>
<dbReference type="AlphaFoldDB" id="A0A9J6QJN0"/>
<proteinExistence type="predicted"/>
<evidence type="ECO:0000313" key="2">
    <source>
        <dbReference type="EMBL" id="MCU6671036.1"/>
    </source>
</evidence>
<keyword evidence="1" id="KW-0732">Signal</keyword>
<sequence>MVAFAVTRAAGLALIFAVTLPSAFAATSSQTGTIHFYGQIVEDPCVIAPESRNISVSCLQGNKMQTRQVSYADVLNHTTVVSERAAISMTWINPEKTLGIVQVDYR</sequence>
<feature type="chain" id="PRO_5039944656" evidence="1">
    <location>
        <begin position="26"/>
        <end position="106"/>
    </location>
</feature>
<protein>
    <submittedName>
        <fullName evidence="2">Type 1 fimbrial protein</fullName>
    </submittedName>
</protein>
<gene>
    <name evidence="2" type="ORF">M8013_20125</name>
</gene>
<organism evidence="2 3">
    <name type="scientific">Silvania confinis</name>
    <dbReference type="NCBI Taxonomy" id="2926470"/>
    <lineage>
        <taxon>Bacteria</taxon>
        <taxon>Pseudomonadati</taxon>
        <taxon>Pseudomonadota</taxon>
        <taxon>Gammaproteobacteria</taxon>
        <taxon>Enterobacterales</taxon>
        <taxon>Enterobacteriaceae</taxon>
        <taxon>Silvania</taxon>
    </lineage>
</organism>
<dbReference type="Proteomes" id="UP001061282">
    <property type="component" value="Unassembled WGS sequence"/>
</dbReference>
<evidence type="ECO:0000313" key="3">
    <source>
        <dbReference type="Proteomes" id="UP001061282"/>
    </source>
</evidence>
<comment type="caution">
    <text evidence="2">The sequence shown here is derived from an EMBL/GenBank/DDBJ whole genome shotgun (WGS) entry which is preliminary data.</text>
</comment>
<name>A0A9J6QJN0_9ENTR</name>
<feature type="signal peptide" evidence="1">
    <location>
        <begin position="1"/>
        <end position="25"/>
    </location>
</feature>
<dbReference type="RefSeq" id="WP_271269542.1">
    <property type="nucleotide sequence ID" value="NZ_JAMGZJ010000078.1"/>
</dbReference>
<dbReference type="EMBL" id="JAMGZJ010000078">
    <property type="protein sequence ID" value="MCU6671036.1"/>
    <property type="molecule type" value="Genomic_DNA"/>
</dbReference>
<keyword evidence="3" id="KW-1185">Reference proteome</keyword>